<dbReference type="EMBL" id="CP110425">
    <property type="protein sequence ID" value="WAQ85172.1"/>
    <property type="molecule type" value="Genomic_DNA"/>
</dbReference>
<gene>
    <name evidence="2" type="ORF">PtA15_5A746</name>
</gene>
<proteinExistence type="predicted"/>
<dbReference type="RefSeq" id="XP_053020727.1">
    <property type="nucleotide sequence ID" value="XM_053169540.1"/>
</dbReference>
<evidence type="ECO:0000313" key="2">
    <source>
        <dbReference type="EMBL" id="WAQ85172.1"/>
    </source>
</evidence>
<sequence>MRIGVLSKQANGTPRPVHQAATSTSPRHNLKFASQTISTSAFENTFQQRA</sequence>
<dbReference type="GeneID" id="77810435"/>
<evidence type="ECO:0000256" key="1">
    <source>
        <dbReference type="SAM" id="MobiDB-lite"/>
    </source>
</evidence>
<feature type="region of interest" description="Disordered" evidence="1">
    <location>
        <begin position="1"/>
        <end position="29"/>
    </location>
</feature>
<organism evidence="2 3">
    <name type="scientific">Puccinia triticina</name>
    <dbReference type="NCBI Taxonomy" id="208348"/>
    <lineage>
        <taxon>Eukaryota</taxon>
        <taxon>Fungi</taxon>
        <taxon>Dikarya</taxon>
        <taxon>Basidiomycota</taxon>
        <taxon>Pucciniomycotina</taxon>
        <taxon>Pucciniomycetes</taxon>
        <taxon>Pucciniales</taxon>
        <taxon>Pucciniaceae</taxon>
        <taxon>Puccinia</taxon>
    </lineage>
</organism>
<reference evidence="2" key="1">
    <citation type="submission" date="2022-10" db="EMBL/GenBank/DDBJ databases">
        <title>Puccinia triticina Genome sequencing and assembly.</title>
        <authorList>
            <person name="Li C."/>
        </authorList>
    </citation>
    <scope>NUCLEOTIDE SEQUENCE</scope>
    <source>
        <strain evidence="2">Pt15</strain>
    </source>
</reference>
<name>A0ABY7CMH2_9BASI</name>
<accession>A0ABY7CMH2</accession>
<dbReference type="Proteomes" id="UP001164743">
    <property type="component" value="Chromosome 5A"/>
</dbReference>
<feature type="compositionally biased region" description="Polar residues" evidence="1">
    <location>
        <begin position="20"/>
        <end position="29"/>
    </location>
</feature>
<keyword evidence="3" id="KW-1185">Reference proteome</keyword>
<protein>
    <submittedName>
        <fullName evidence="2">Uncharacterized protein</fullName>
    </submittedName>
</protein>
<evidence type="ECO:0000313" key="3">
    <source>
        <dbReference type="Proteomes" id="UP001164743"/>
    </source>
</evidence>